<organism evidence="2 3">
    <name type="scientific">Corallococcus terminator</name>
    <dbReference type="NCBI Taxonomy" id="2316733"/>
    <lineage>
        <taxon>Bacteria</taxon>
        <taxon>Pseudomonadati</taxon>
        <taxon>Myxococcota</taxon>
        <taxon>Myxococcia</taxon>
        <taxon>Myxococcales</taxon>
        <taxon>Cystobacterineae</taxon>
        <taxon>Myxococcaceae</taxon>
        <taxon>Corallococcus</taxon>
    </lineage>
</organism>
<dbReference type="InterPro" id="IPR018958">
    <property type="entry name" value="Knr4/Smi1-like_dom"/>
</dbReference>
<dbReference type="EMBL" id="RAVZ01000153">
    <property type="protein sequence ID" value="RKG84535.1"/>
    <property type="molecule type" value="Genomic_DNA"/>
</dbReference>
<dbReference type="InterPro" id="IPR037883">
    <property type="entry name" value="Knr4/Smi1-like_sf"/>
</dbReference>
<dbReference type="Pfam" id="PF09346">
    <property type="entry name" value="SMI1_KNR4"/>
    <property type="match status" value="1"/>
</dbReference>
<dbReference type="Proteomes" id="UP000268094">
    <property type="component" value="Unassembled WGS sequence"/>
</dbReference>
<sequence length="206" mass="23074">MLPWHDQLQQQGITVRGPLTRLPSEEDLTQTESRLKLRFPESYRRFCTELGPGRLGDLLEIWVPWHTKGFFDAPRDIRTRLGSLVDASGGTRQALKEKAIQFGYVVLGAPPIPRVINNRSAELFFLPSETTEGDESTIYALDHRTPHGTPPRLVKLARSFTALVLEGFAGKRLTRLPFVSAPGADQFAPEYNPRELPAPWSPTASD</sequence>
<feature type="domain" description="Knr4/Smi1-like" evidence="1">
    <location>
        <begin position="23"/>
        <end position="162"/>
    </location>
</feature>
<protein>
    <recommendedName>
        <fullName evidence="1">Knr4/Smi1-like domain-containing protein</fullName>
    </recommendedName>
</protein>
<dbReference type="Gene3D" id="3.40.1580.10">
    <property type="entry name" value="SMI1/KNR4-like"/>
    <property type="match status" value="1"/>
</dbReference>
<evidence type="ECO:0000313" key="3">
    <source>
        <dbReference type="Proteomes" id="UP000268094"/>
    </source>
</evidence>
<reference evidence="3" key="1">
    <citation type="submission" date="2018-09" db="EMBL/GenBank/DDBJ databases">
        <authorList>
            <person name="Livingstone P.G."/>
            <person name="Whitworth D.E."/>
        </authorList>
    </citation>
    <scope>NUCLEOTIDE SEQUENCE [LARGE SCALE GENOMIC DNA]</scope>
    <source>
        <strain evidence="3">CA054A</strain>
    </source>
</reference>
<accession>A0A3A8IMQ8</accession>
<evidence type="ECO:0000259" key="1">
    <source>
        <dbReference type="Pfam" id="PF09346"/>
    </source>
</evidence>
<dbReference type="AlphaFoldDB" id="A0A3A8IMQ8"/>
<dbReference type="RefSeq" id="WP_120542561.1">
    <property type="nucleotide sequence ID" value="NZ_RAVZ01000153.1"/>
</dbReference>
<comment type="caution">
    <text evidence="2">The sequence shown here is derived from an EMBL/GenBank/DDBJ whole genome shotgun (WGS) entry which is preliminary data.</text>
</comment>
<keyword evidence="3" id="KW-1185">Reference proteome</keyword>
<evidence type="ECO:0000313" key="2">
    <source>
        <dbReference type="EMBL" id="RKG84535.1"/>
    </source>
</evidence>
<gene>
    <name evidence="2" type="ORF">D7V88_21695</name>
</gene>
<dbReference type="SUPFAM" id="SSF160631">
    <property type="entry name" value="SMI1/KNR4-like"/>
    <property type="match status" value="1"/>
</dbReference>
<proteinExistence type="predicted"/>
<name>A0A3A8IMQ8_9BACT</name>